<feature type="repeat" description="ANK" evidence="1">
    <location>
        <begin position="64"/>
        <end position="96"/>
    </location>
</feature>
<feature type="domain" description="Kinase D-interacting substrate of 220 kDa-like SAM" evidence="5">
    <location>
        <begin position="1112"/>
        <end position="1190"/>
    </location>
</feature>
<dbReference type="InterPro" id="IPR011646">
    <property type="entry name" value="KAP_P-loop"/>
</dbReference>
<feature type="transmembrane region" description="Helical" evidence="3">
    <location>
        <begin position="517"/>
        <end position="538"/>
    </location>
</feature>
<dbReference type="InterPro" id="IPR052771">
    <property type="entry name" value="Neurotrophin_sig_adaptor"/>
</dbReference>
<feature type="repeat" description="ANK" evidence="1">
    <location>
        <begin position="97"/>
        <end position="129"/>
    </location>
</feature>
<feature type="region of interest" description="Disordered" evidence="2">
    <location>
        <begin position="1442"/>
        <end position="1510"/>
    </location>
</feature>
<feature type="repeat" description="ANK" evidence="1">
    <location>
        <begin position="31"/>
        <end position="63"/>
    </location>
</feature>
<feature type="transmembrane region" description="Helical" evidence="3">
    <location>
        <begin position="652"/>
        <end position="671"/>
    </location>
</feature>
<feature type="repeat" description="ANK" evidence="1">
    <location>
        <begin position="295"/>
        <end position="327"/>
    </location>
</feature>
<feature type="repeat" description="ANK" evidence="1">
    <location>
        <begin position="130"/>
        <end position="162"/>
    </location>
</feature>
<dbReference type="Pfam" id="PF00023">
    <property type="entry name" value="Ank"/>
    <property type="match status" value="1"/>
</dbReference>
<dbReference type="STRING" id="400727.A0A2T7PMI4"/>
<dbReference type="PROSITE" id="PS50297">
    <property type="entry name" value="ANK_REP_REGION"/>
    <property type="match status" value="8"/>
</dbReference>
<feature type="domain" description="KAP NTPase" evidence="4">
    <location>
        <begin position="722"/>
        <end position="887"/>
    </location>
</feature>
<feature type="transmembrane region" description="Helical" evidence="3">
    <location>
        <begin position="489"/>
        <end position="510"/>
    </location>
</feature>
<dbReference type="Pfam" id="PF23307">
    <property type="entry name" value="SAM_KIDINS220"/>
    <property type="match status" value="1"/>
</dbReference>
<dbReference type="Pfam" id="PF07693">
    <property type="entry name" value="KAP_NTPase"/>
    <property type="match status" value="2"/>
</dbReference>
<feature type="repeat" description="ANK" evidence="1">
    <location>
        <begin position="163"/>
        <end position="195"/>
    </location>
</feature>
<keyword evidence="7" id="KW-1185">Reference proteome</keyword>
<dbReference type="PANTHER" id="PTHR24116">
    <property type="entry name" value="KINASE D-INTERACTING SUBSTRATE OF 220 KDA"/>
    <property type="match status" value="1"/>
</dbReference>
<evidence type="ECO:0000259" key="5">
    <source>
        <dbReference type="Pfam" id="PF23307"/>
    </source>
</evidence>
<gene>
    <name evidence="6" type="ORF">C0Q70_05925</name>
</gene>
<evidence type="ECO:0000259" key="4">
    <source>
        <dbReference type="Pfam" id="PF07693"/>
    </source>
</evidence>
<dbReference type="EMBL" id="PZQS01000003">
    <property type="protein sequence ID" value="PVD34648.1"/>
    <property type="molecule type" value="Genomic_DNA"/>
</dbReference>
<dbReference type="GO" id="GO:0030165">
    <property type="term" value="F:PDZ domain binding"/>
    <property type="evidence" value="ECO:0007669"/>
    <property type="project" value="TreeGrafter"/>
</dbReference>
<dbReference type="GO" id="GO:0019887">
    <property type="term" value="F:protein kinase regulator activity"/>
    <property type="evidence" value="ECO:0007669"/>
    <property type="project" value="TreeGrafter"/>
</dbReference>
<dbReference type="PANTHER" id="PTHR24116:SF0">
    <property type="entry name" value="KINASE D-INTERACTING SUBSTRATE OF 220 KDA"/>
    <property type="match status" value="1"/>
</dbReference>
<dbReference type="InterPro" id="IPR057092">
    <property type="entry name" value="SAM_KIDINS220"/>
</dbReference>
<feature type="region of interest" description="Disordered" evidence="2">
    <location>
        <begin position="1526"/>
        <end position="1563"/>
    </location>
</feature>
<keyword evidence="1" id="KW-0040">ANK repeat</keyword>
<keyword evidence="3" id="KW-0472">Membrane</keyword>
<feature type="compositionally biased region" description="Polar residues" evidence="2">
    <location>
        <begin position="1526"/>
        <end position="1535"/>
    </location>
</feature>
<sequence length="1563" mass="173386">MLWENIRKGDLSAVHGLLESGNINLEERDEEGHTFLMVASKNGELNIVRELLEAGVDPNAVDNESWSALLCASKEGHLEIVIELLERNADIEHKDMWGWTALMWASYKGRIIIVQELLDRGANPNTKAEHNMTSLAWAAGRGHTEIVQMLLNKGAKVNTPDKYGTTPLIWACRKGYIEIVDALLGEGAQVDAAGMNSWTPLLVATKGGHHDVVGSLLLHDPNVNAVDKDGMTALAIAAKEGFVEIVKDLLGKGAYVNVCDRNGDSILIHAVKGGQVEVVRALLNKYVDVDVAGAEGKTALYWAVEKGYNEIVRLLLGSEPDLELCTKDEDTALLRAVRSRNEESVRLLLEKGAKVSHCDKRGDTALHIAIRARSKRITELLLRNPRNSRLLYRPNKAGETPYSMDTYHQRGILQQIYGHRNLNATDAENLLGYDIYSGALADILSDPSLTMPITVGLYAKWGSGKSFLINKLQSEMKSFTQQHTEEHFMLTWTVALLALFCSLVVGEALVLGVSLKVGIGVSVAIFVLLLVFFGSVMLCDQRYNIKIAITMSTVMGRHQRLVMLLLRMLFCNPRRQKSDKQAANAYSVRFLFSECTRLTSVGGEKSLAAMIGTLCEAVEKEYGFLVTRLFRVFKPSEGVHHGRFKSFCCVPYFLLVLLVLGCLAAGVALLVQFRIKQYMVVDGVLIAIACILTLTVVGNIVTWAHGFMALLSSQKHRVLNAAEHVLQVLDTVKSLFNDDNSPFITILAVDPHIIIKGIEHNLKTTFHDTNVNGFDYLRNVVHLPFYLQSQGIRVQHPEPLSDTERVIPRLREQESVMSTTSLDSKLGSRRRSRAESRIEGLSGSVPQMMYASSFDLSNTFARNDYFSDINPRSMRRLMNIVSVTARLLRAYNIDFKWHRLAAWINIIEQWPYRVSWIIYHFDEQEYVDPNTTLFALYKRVLPRIPTSKEAEPLLEIDRNERKLEAFLSSQSGNFPQLNIADLKKFLPCTINLDPYLRKLIRETEHQLEMQKQEMNFGMFPANKPFPPPPGPAVSTLPHDAGGTLGSFRPRVSPMGSPSRLPPGYSPQMMMFGQLPFISSPYNHQTNIVASPARPPPTVFFQAKDHSLLKEWNSLSVDGVCKLIGALKDVSTDWVPYYSKRIHDHNITGLVLQNCDLDALGTVLDMRFGDWQLFKAAIVSLRVWDGQLDGENNNSDSTNSACMQRPSTSQGNTVQDMKSRQNNESMGNGQGILTGPRGRRLRRNDSIVQQLSYEAAILREAVEEFAEETDEGEEDIVEESPEDQFEEVNVNAAASESTDTVPVQPIDTGVQPAATEKASLNIEGMAPGSLIMVLEDHPAPGQAIFEANASNVSSGFSSFLHEPTASESSVGNAHTIPSSKHRLSLTDTLEKIASPITHALHLKHNPHHHSEEKLASNGEKIAMKAMPLDLESYSSARFLKETTEKKVPSPWERNAFAPAPLNEPPGSSSDIDSPTWQRPSFMLESSPPSPLYPPSTFSVENETPTAHDRPASGQFFEESLQQYFQAAQCSAGTSPINQPPEVMSAGHKSHKPSSGAGVDKESFV</sequence>
<dbReference type="InterPro" id="IPR036770">
    <property type="entry name" value="Ankyrin_rpt-contain_sf"/>
</dbReference>
<feature type="transmembrane region" description="Helical" evidence="3">
    <location>
        <begin position="683"/>
        <end position="704"/>
    </location>
</feature>
<feature type="repeat" description="ANK" evidence="1">
    <location>
        <begin position="196"/>
        <end position="228"/>
    </location>
</feature>
<feature type="region of interest" description="Disordered" evidence="2">
    <location>
        <begin position="1189"/>
        <end position="1238"/>
    </location>
</feature>
<feature type="compositionally biased region" description="Polar residues" evidence="2">
    <location>
        <begin position="1189"/>
        <end position="1226"/>
    </location>
</feature>
<evidence type="ECO:0000313" key="7">
    <source>
        <dbReference type="Proteomes" id="UP000245119"/>
    </source>
</evidence>
<proteinExistence type="predicted"/>
<dbReference type="OrthoDB" id="6084525at2759"/>
<feature type="repeat" description="ANK" evidence="1">
    <location>
        <begin position="328"/>
        <end position="360"/>
    </location>
</feature>
<feature type="repeat" description="ANK" evidence="1">
    <location>
        <begin position="229"/>
        <end position="261"/>
    </location>
</feature>
<dbReference type="SMART" id="SM00248">
    <property type="entry name" value="ANK"/>
    <property type="match status" value="11"/>
</dbReference>
<evidence type="ECO:0000313" key="6">
    <source>
        <dbReference type="EMBL" id="PVD34648.1"/>
    </source>
</evidence>
<evidence type="ECO:0000256" key="2">
    <source>
        <dbReference type="SAM" id="MobiDB-lite"/>
    </source>
</evidence>
<dbReference type="Proteomes" id="UP000245119">
    <property type="component" value="Linkage Group LG3"/>
</dbReference>
<keyword evidence="3" id="KW-0812">Transmembrane</keyword>
<accession>A0A2T7PMI4</accession>
<dbReference type="InterPro" id="IPR002110">
    <property type="entry name" value="Ankyrin_rpt"/>
</dbReference>
<dbReference type="Pfam" id="PF13637">
    <property type="entry name" value="Ank_4"/>
    <property type="match status" value="1"/>
</dbReference>
<dbReference type="PROSITE" id="PS50088">
    <property type="entry name" value="ANK_REPEAT"/>
    <property type="match status" value="10"/>
</dbReference>
<comment type="caution">
    <text evidence="6">The sequence shown here is derived from an EMBL/GenBank/DDBJ whole genome shotgun (WGS) entry which is preliminary data.</text>
</comment>
<feature type="repeat" description="ANK" evidence="1">
    <location>
        <begin position="262"/>
        <end position="294"/>
    </location>
</feature>
<reference evidence="6 7" key="1">
    <citation type="submission" date="2018-04" db="EMBL/GenBank/DDBJ databases">
        <title>The genome of golden apple snail Pomacea canaliculata provides insight into stress tolerance and invasive adaptation.</title>
        <authorList>
            <person name="Liu C."/>
            <person name="Liu B."/>
            <person name="Ren Y."/>
            <person name="Zhang Y."/>
            <person name="Wang H."/>
            <person name="Li S."/>
            <person name="Jiang F."/>
            <person name="Yin L."/>
            <person name="Zhang G."/>
            <person name="Qian W."/>
            <person name="Fan W."/>
        </authorList>
    </citation>
    <scope>NUCLEOTIDE SEQUENCE [LARGE SCALE GENOMIC DNA]</scope>
    <source>
        <strain evidence="6">SZHN2017</strain>
        <tissue evidence="6">Muscle</tissue>
    </source>
</reference>
<evidence type="ECO:0000256" key="1">
    <source>
        <dbReference type="PROSITE-ProRule" id="PRU00023"/>
    </source>
</evidence>
<feature type="domain" description="KAP NTPase" evidence="4">
    <location>
        <begin position="433"/>
        <end position="652"/>
    </location>
</feature>
<evidence type="ECO:0000256" key="3">
    <source>
        <dbReference type="SAM" id="Phobius"/>
    </source>
</evidence>
<name>A0A2T7PMI4_POMCA</name>
<keyword evidence="3" id="KW-1133">Transmembrane helix</keyword>
<feature type="compositionally biased region" description="Polar residues" evidence="2">
    <location>
        <begin position="1464"/>
        <end position="1477"/>
    </location>
</feature>
<dbReference type="Gene3D" id="1.25.40.20">
    <property type="entry name" value="Ankyrin repeat-containing domain"/>
    <property type="match status" value="5"/>
</dbReference>
<protein>
    <submittedName>
        <fullName evidence="6">Uncharacterized protein</fullName>
    </submittedName>
</protein>
<feature type="region of interest" description="Disordered" evidence="2">
    <location>
        <begin position="814"/>
        <end position="837"/>
    </location>
</feature>
<dbReference type="SUPFAM" id="SSF48403">
    <property type="entry name" value="Ankyrin repeat"/>
    <property type="match status" value="1"/>
</dbReference>
<organism evidence="6 7">
    <name type="scientific">Pomacea canaliculata</name>
    <name type="common">Golden apple snail</name>
    <dbReference type="NCBI Taxonomy" id="400727"/>
    <lineage>
        <taxon>Eukaryota</taxon>
        <taxon>Metazoa</taxon>
        <taxon>Spiralia</taxon>
        <taxon>Lophotrochozoa</taxon>
        <taxon>Mollusca</taxon>
        <taxon>Gastropoda</taxon>
        <taxon>Caenogastropoda</taxon>
        <taxon>Architaenioglossa</taxon>
        <taxon>Ampullarioidea</taxon>
        <taxon>Ampullariidae</taxon>
        <taxon>Pomacea</taxon>
    </lineage>
</organism>
<dbReference type="Pfam" id="PF12796">
    <property type="entry name" value="Ank_2"/>
    <property type="match status" value="3"/>
</dbReference>